<dbReference type="EMBL" id="JBHUCP010000045">
    <property type="protein sequence ID" value="MFD1534793.1"/>
    <property type="molecule type" value="Genomic_DNA"/>
</dbReference>
<comment type="caution">
    <text evidence="1">The sequence shown here is derived from an EMBL/GenBank/DDBJ whole genome shotgun (WGS) entry which is preliminary data.</text>
</comment>
<keyword evidence="2" id="KW-1185">Reference proteome</keyword>
<accession>A0ABW4FXC6</accession>
<evidence type="ECO:0000313" key="2">
    <source>
        <dbReference type="Proteomes" id="UP001597145"/>
    </source>
</evidence>
<organism evidence="1 2">
    <name type="scientific">Pseudonocardia aurantiaca</name>
    <dbReference type="NCBI Taxonomy" id="75290"/>
    <lineage>
        <taxon>Bacteria</taxon>
        <taxon>Bacillati</taxon>
        <taxon>Actinomycetota</taxon>
        <taxon>Actinomycetes</taxon>
        <taxon>Pseudonocardiales</taxon>
        <taxon>Pseudonocardiaceae</taxon>
        <taxon>Pseudonocardia</taxon>
    </lineage>
</organism>
<evidence type="ECO:0008006" key="3">
    <source>
        <dbReference type="Google" id="ProtNLM"/>
    </source>
</evidence>
<protein>
    <recommendedName>
        <fullName evidence="3">DUF732 domain-containing protein</fullName>
    </recommendedName>
</protein>
<name>A0ABW4FXC6_9PSEU</name>
<reference evidence="2" key="1">
    <citation type="journal article" date="2019" name="Int. J. Syst. Evol. Microbiol.">
        <title>The Global Catalogue of Microorganisms (GCM) 10K type strain sequencing project: providing services to taxonomists for standard genome sequencing and annotation.</title>
        <authorList>
            <consortium name="The Broad Institute Genomics Platform"/>
            <consortium name="The Broad Institute Genome Sequencing Center for Infectious Disease"/>
            <person name="Wu L."/>
            <person name="Ma J."/>
        </authorList>
    </citation>
    <scope>NUCLEOTIDE SEQUENCE [LARGE SCALE GENOMIC DNA]</scope>
    <source>
        <strain evidence="2">JCM 12165</strain>
    </source>
</reference>
<evidence type="ECO:0000313" key="1">
    <source>
        <dbReference type="EMBL" id="MFD1534793.1"/>
    </source>
</evidence>
<sequence length="156" mass="15963">MSAGNHAADGRDLEREQIGEAMIATSRNCRTAVGGLLLLVLVGCAPSRPPVSTLPTPTAPAPATATTMPGALTTDALKDARFMGLVGAGVPATADGPATAKRLCEIVREAPMLGGISAYRLSEAGFTDSGTFLFHAIATYCPEVQEALLDGDQPPN</sequence>
<gene>
    <name evidence="1" type="ORF">ACFSCY_35780</name>
</gene>
<dbReference type="Proteomes" id="UP001597145">
    <property type="component" value="Unassembled WGS sequence"/>
</dbReference>
<proteinExistence type="predicted"/>
<dbReference type="RefSeq" id="WP_343982478.1">
    <property type="nucleotide sequence ID" value="NZ_BAAAJG010000015.1"/>
</dbReference>